<accession>A0ABU0TGW8</accession>
<evidence type="ECO:0000313" key="3">
    <source>
        <dbReference type="Proteomes" id="UP001225072"/>
    </source>
</evidence>
<keyword evidence="3" id="KW-1185">Reference proteome</keyword>
<feature type="chain" id="PRO_5047139440" description="DUF1570 domain-containing protein" evidence="1">
    <location>
        <begin position="20"/>
        <end position="431"/>
    </location>
</feature>
<proteinExistence type="predicted"/>
<evidence type="ECO:0000256" key="1">
    <source>
        <dbReference type="SAM" id="SignalP"/>
    </source>
</evidence>
<evidence type="ECO:0000313" key="2">
    <source>
        <dbReference type="EMBL" id="MDQ1096201.1"/>
    </source>
</evidence>
<reference evidence="2 3" key="1">
    <citation type="submission" date="2023-07" db="EMBL/GenBank/DDBJ databases">
        <title>Functional and genomic diversity of the sorghum phyllosphere microbiome.</title>
        <authorList>
            <person name="Shade A."/>
        </authorList>
    </citation>
    <scope>NUCLEOTIDE SEQUENCE [LARGE SCALE GENOMIC DNA]</scope>
    <source>
        <strain evidence="2 3">SORGH_AS_1064</strain>
    </source>
</reference>
<protein>
    <recommendedName>
        <fullName evidence="4">DUF1570 domain-containing protein</fullName>
    </recommendedName>
</protein>
<comment type="caution">
    <text evidence="2">The sequence shown here is derived from an EMBL/GenBank/DDBJ whole genome shotgun (WGS) entry which is preliminary data.</text>
</comment>
<dbReference type="EMBL" id="JAUTAL010000001">
    <property type="protein sequence ID" value="MDQ1096201.1"/>
    <property type="molecule type" value="Genomic_DNA"/>
</dbReference>
<dbReference type="Proteomes" id="UP001225072">
    <property type="component" value="Unassembled WGS sequence"/>
</dbReference>
<dbReference type="RefSeq" id="WP_307448210.1">
    <property type="nucleotide sequence ID" value="NZ_JAUTAL010000001.1"/>
</dbReference>
<sequence>MKKSAFVALLSASITSLFGQDFQNNKTDSISYYFREIKEATAKRTKIWNKDLYGEILLVDPENRQFYSNEKDITFDPNDFKKISEGKIPDTINIANTSIQWRGRNWAMIMLPLPADKYDRINLMSHELFHKAQNSLGFTQGNKQSDHLDQRDGRAYLRLELVALLTAILSDSSKEQKKYLTDAISFRNYRHSLFPNSASIENELELNEGLAEYTGFMISSRDRKHIKDHFTKAVNTFIKNPTYVRSFAYQTIPMYGYLLNLKEPYWNQQITNDSDLTKFFINHLQIKTQNLSKKDIDKLAENYNGPLIFKEEQIRADKIKKLIHNYKLKFIDKPHLDIHFEKMSVSFDPRNILPIEDKGTVYPQIRVTDTWGILEVHNGALMSKNWDKITITAPLRMDDPKIEGDGWTLLLNKAYTIRKDDKTGNFTISKK</sequence>
<organism evidence="2 3">
    <name type="scientific">Chryseobacterium camelliae</name>
    <dbReference type="NCBI Taxonomy" id="1265445"/>
    <lineage>
        <taxon>Bacteria</taxon>
        <taxon>Pseudomonadati</taxon>
        <taxon>Bacteroidota</taxon>
        <taxon>Flavobacteriia</taxon>
        <taxon>Flavobacteriales</taxon>
        <taxon>Weeksellaceae</taxon>
        <taxon>Chryseobacterium group</taxon>
        <taxon>Chryseobacterium</taxon>
    </lineage>
</organism>
<evidence type="ECO:0008006" key="4">
    <source>
        <dbReference type="Google" id="ProtNLM"/>
    </source>
</evidence>
<gene>
    <name evidence="2" type="ORF">QE404_001348</name>
</gene>
<feature type="signal peptide" evidence="1">
    <location>
        <begin position="1"/>
        <end position="19"/>
    </location>
</feature>
<name>A0ABU0TGW8_9FLAO</name>
<keyword evidence="1" id="KW-0732">Signal</keyword>